<evidence type="ECO:0000256" key="1">
    <source>
        <dbReference type="SAM" id="Phobius"/>
    </source>
</evidence>
<keyword evidence="1" id="KW-0812">Transmembrane</keyword>
<feature type="domain" description="EamA" evidence="2">
    <location>
        <begin position="9"/>
        <end position="136"/>
    </location>
</feature>
<dbReference type="RefSeq" id="WP_284279834.1">
    <property type="nucleotide sequence ID" value="NZ_BSOJ01000006.1"/>
</dbReference>
<dbReference type="EMBL" id="BSOJ01000006">
    <property type="protein sequence ID" value="GLR25482.1"/>
    <property type="molecule type" value="Genomic_DNA"/>
</dbReference>
<protein>
    <recommendedName>
        <fullName evidence="2">EamA domain-containing protein</fullName>
    </recommendedName>
</protein>
<dbReference type="InterPro" id="IPR000620">
    <property type="entry name" value="EamA_dom"/>
</dbReference>
<feature type="transmembrane region" description="Helical" evidence="1">
    <location>
        <begin position="9"/>
        <end position="26"/>
    </location>
</feature>
<dbReference type="Pfam" id="PF00892">
    <property type="entry name" value="EamA"/>
    <property type="match status" value="1"/>
</dbReference>
<comment type="caution">
    <text evidence="3">The sequence shown here is derived from an EMBL/GenBank/DDBJ whole genome shotgun (WGS) entry which is preliminary data.</text>
</comment>
<dbReference type="PANTHER" id="PTHR22911">
    <property type="entry name" value="ACYL-MALONYL CONDENSING ENZYME-RELATED"/>
    <property type="match status" value="1"/>
</dbReference>
<keyword evidence="1" id="KW-1133">Transmembrane helix</keyword>
<feature type="transmembrane region" description="Helical" evidence="1">
    <location>
        <begin position="66"/>
        <end position="85"/>
    </location>
</feature>
<name>A0ABQ5YMX8_9BURK</name>
<feature type="transmembrane region" description="Helical" evidence="1">
    <location>
        <begin position="91"/>
        <end position="113"/>
    </location>
</feature>
<keyword evidence="1" id="KW-0472">Membrane</keyword>
<dbReference type="Proteomes" id="UP001156664">
    <property type="component" value="Unassembled WGS sequence"/>
</dbReference>
<dbReference type="PANTHER" id="PTHR22911:SF79">
    <property type="entry name" value="MOBA-LIKE NTP TRANSFERASE DOMAIN-CONTAINING PROTEIN"/>
    <property type="match status" value="1"/>
</dbReference>
<dbReference type="SUPFAM" id="SSF103481">
    <property type="entry name" value="Multidrug resistance efflux transporter EmrE"/>
    <property type="match status" value="2"/>
</dbReference>
<feature type="transmembrane region" description="Helical" evidence="1">
    <location>
        <begin position="273"/>
        <end position="293"/>
    </location>
</feature>
<proteinExistence type="predicted"/>
<reference evidence="4" key="1">
    <citation type="journal article" date="2019" name="Int. J. Syst. Evol. Microbiol.">
        <title>The Global Catalogue of Microorganisms (GCM) 10K type strain sequencing project: providing services to taxonomists for standard genome sequencing and annotation.</title>
        <authorList>
            <consortium name="The Broad Institute Genomics Platform"/>
            <consortium name="The Broad Institute Genome Sequencing Center for Infectious Disease"/>
            <person name="Wu L."/>
            <person name="Ma J."/>
        </authorList>
    </citation>
    <scope>NUCLEOTIDE SEQUENCE [LARGE SCALE GENOMIC DNA]</scope>
    <source>
        <strain evidence="4">NBRC 105857</strain>
    </source>
</reference>
<organism evidence="3 4">
    <name type="scientific">Limnobacter litoralis</name>
    <dbReference type="NCBI Taxonomy" id="481366"/>
    <lineage>
        <taxon>Bacteria</taxon>
        <taxon>Pseudomonadati</taxon>
        <taxon>Pseudomonadota</taxon>
        <taxon>Betaproteobacteria</taxon>
        <taxon>Burkholderiales</taxon>
        <taxon>Burkholderiaceae</taxon>
        <taxon>Limnobacter</taxon>
    </lineage>
</organism>
<dbReference type="InterPro" id="IPR037185">
    <property type="entry name" value="EmrE-like"/>
</dbReference>
<gene>
    <name evidence="3" type="ORF">GCM10007875_05700</name>
</gene>
<feature type="transmembrane region" description="Helical" evidence="1">
    <location>
        <begin position="245"/>
        <end position="267"/>
    </location>
</feature>
<sequence length="303" mass="32100">MVERGFRPYLALLLNAAVWGMSWWPLRQMQQAGLHPLWASSMTYLLGASVLLCVQPGLWSEYRRHPALWVLSLAAGSTMVGFNWGVAIGEVIRVVLLFYLMPVWAVLIARVVLKEPISPAALVRVAIALAGAVLILSPPGHLGMPVPSGLAEWLGLMGGAAFALNNVMLKHQEARSAQGRLFGMFVGGIVAPAAVAFLLTLSLGSGNVVVGYPHWPGAWGVAVLLVFSVLLLLANYGLQYGASRLPANVTAVVMLSEVVFATLSAIALTDERLTLQVGMGGLLIFTAAVLSALHGAKAPLEGH</sequence>
<evidence type="ECO:0000313" key="4">
    <source>
        <dbReference type="Proteomes" id="UP001156664"/>
    </source>
</evidence>
<feature type="transmembrane region" description="Helical" evidence="1">
    <location>
        <begin position="38"/>
        <end position="59"/>
    </location>
</feature>
<feature type="transmembrane region" description="Helical" evidence="1">
    <location>
        <begin position="181"/>
        <end position="205"/>
    </location>
</feature>
<feature type="transmembrane region" description="Helical" evidence="1">
    <location>
        <begin position="120"/>
        <end position="138"/>
    </location>
</feature>
<feature type="transmembrane region" description="Helical" evidence="1">
    <location>
        <begin position="150"/>
        <end position="169"/>
    </location>
</feature>
<keyword evidence="4" id="KW-1185">Reference proteome</keyword>
<feature type="transmembrane region" description="Helical" evidence="1">
    <location>
        <begin position="217"/>
        <end position="238"/>
    </location>
</feature>
<evidence type="ECO:0000259" key="2">
    <source>
        <dbReference type="Pfam" id="PF00892"/>
    </source>
</evidence>
<accession>A0ABQ5YMX8</accession>
<evidence type="ECO:0000313" key="3">
    <source>
        <dbReference type="EMBL" id="GLR25482.1"/>
    </source>
</evidence>